<dbReference type="AlphaFoldDB" id="A0A4R0RV13"/>
<protein>
    <recommendedName>
        <fullName evidence="3">ABM domain-containing protein</fullName>
    </recommendedName>
</protein>
<sequence>MSTPSLGLFVPLVAKPDQTAAVEQFLLAGHTLVQNEPETLQWFAIKYDAPESNPTKTIDTHFLIFDTFAGESGRQAHLEGPIAQALMANRPTLLVEGDEGVAIKKVEVVASKVSKSSGVPASDVKQGLPVGFRVLLTAKADKVDEVKNFLKATGAKLQTESSGPNVWFSFQFPGTSQFGIIGLFVSEAERQERSSSEFATQMREKATELLEGPPDVYAISVVAARF</sequence>
<name>A0A4R0RV13_9APHY</name>
<organism evidence="1 2">
    <name type="scientific">Steccherinum ochraceum</name>
    <dbReference type="NCBI Taxonomy" id="92696"/>
    <lineage>
        <taxon>Eukaryota</taxon>
        <taxon>Fungi</taxon>
        <taxon>Dikarya</taxon>
        <taxon>Basidiomycota</taxon>
        <taxon>Agaricomycotina</taxon>
        <taxon>Agaricomycetes</taxon>
        <taxon>Polyporales</taxon>
        <taxon>Steccherinaceae</taxon>
        <taxon>Steccherinum</taxon>
    </lineage>
</organism>
<dbReference type="OrthoDB" id="3227035at2759"/>
<proteinExistence type="predicted"/>
<evidence type="ECO:0000313" key="1">
    <source>
        <dbReference type="EMBL" id="TCD71052.1"/>
    </source>
</evidence>
<dbReference type="STRING" id="92696.A0A4R0RV13"/>
<accession>A0A4R0RV13</accession>
<dbReference type="Gene3D" id="3.30.70.100">
    <property type="match status" value="2"/>
</dbReference>
<dbReference type="EMBL" id="RWJN01000010">
    <property type="protein sequence ID" value="TCD71052.1"/>
    <property type="molecule type" value="Genomic_DNA"/>
</dbReference>
<gene>
    <name evidence="1" type="ORF">EIP91_000144</name>
</gene>
<keyword evidence="2" id="KW-1185">Reference proteome</keyword>
<evidence type="ECO:0008006" key="3">
    <source>
        <dbReference type="Google" id="ProtNLM"/>
    </source>
</evidence>
<dbReference type="InterPro" id="IPR011008">
    <property type="entry name" value="Dimeric_a/b-barrel"/>
</dbReference>
<evidence type="ECO:0000313" key="2">
    <source>
        <dbReference type="Proteomes" id="UP000292702"/>
    </source>
</evidence>
<comment type="caution">
    <text evidence="1">The sequence shown here is derived from an EMBL/GenBank/DDBJ whole genome shotgun (WGS) entry which is preliminary data.</text>
</comment>
<dbReference type="SUPFAM" id="SSF54909">
    <property type="entry name" value="Dimeric alpha+beta barrel"/>
    <property type="match status" value="2"/>
</dbReference>
<dbReference type="Proteomes" id="UP000292702">
    <property type="component" value="Unassembled WGS sequence"/>
</dbReference>
<reference evidence="1 2" key="1">
    <citation type="submission" date="2018-11" db="EMBL/GenBank/DDBJ databases">
        <title>Genome assembly of Steccherinum ochraceum LE-BIN_3174, the white-rot fungus of the Steccherinaceae family (The Residual Polyporoid clade, Polyporales, Basidiomycota).</title>
        <authorList>
            <person name="Fedorova T.V."/>
            <person name="Glazunova O.A."/>
            <person name="Landesman E.O."/>
            <person name="Moiseenko K.V."/>
            <person name="Psurtseva N.V."/>
            <person name="Savinova O.S."/>
            <person name="Shakhova N.V."/>
            <person name="Tyazhelova T.V."/>
            <person name="Vasina D.V."/>
        </authorList>
    </citation>
    <scope>NUCLEOTIDE SEQUENCE [LARGE SCALE GENOMIC DNA]</scope>
    <source>
        <strain evidence="1 2">LE-BIN_3174</strain>
    </source>
</reference>